<evidence type="ECO:0000313" key="6">
    <source>
        <dbReference type="EMBL" id="GAA2589244.1"/>
    </source>
</evidence>
<dbReference type="Pfam" id="PF00534">
    <property type="entry name" value="Glycos_transf_1"/>
    <property type="match status" value="1"/>
</dbReference>
<dbReference type="CDD" id="cd03814">
    <property type="entry name" value="GT4-like"/>
    <property type="match status" value="1"/>
</dbReference>
<feature type="compositionally biased region" description="Basic and acidic residues" evidence="3">
    <location>
        <begin position="389"/>
        <end position="408"/>
    </location>
</feature>
<comment type="caution">
    <text evidence="6">The sequence shown here is derived from an EMBL/GenBank/DDBJ whole genome shotgun (WGS) entry which is preliminary data.</text>
</comment>
<dbReference type="RefSeq" id="WP_344540256.1">
    <property type="nucleotide sequence ID" value="NZ_BAAATD010000002.1"/>
</dbReference>
<keyword evidence="7" id="KW-1185">Reference proteome</keyword>
<dbReference type="InterPro" id="IPR050194">
    <property type="entry name" value="Glycosyltransferase_grp1"/>
</dbReference>
<feature type="region of interest" description="Disordered" evidence="3">
    <location>
        <begin position="383"/>
        <end position="416"/>
    </location>
</feature>
<reference evidence="6 7" key="1">
    <citation type="journal article" date="2019" name="Int. J. Syst. Evol. Microbiol.">
        <title>The Global Catalogue of Microorganisms (GCM) 10K type strain sequencing project: providing services to taxonomists for standard genome sequencing and annotation.</title>
        <authorList>
            <consortium name="The Broad Institute Genomics Platform"/>
            <consortium name="The Broad Institute Genome Sequencing Center for Infectious Disease"/>
            <person name="Wu L."/>
            <person name="Ma J."/>
        </authorList>
    </citation>
    <scope>NUCLEOTIDE SEQUENCE [LARGE SCALE GENOMIC DNA]</scope>
    <source>
        <strain evidence="6 7">JCM 6833</strain>
    </source>
</reference>
<evidence type="ECO:0000256" key="3">
    <source>
        <dbReference type="SAM" id="MobiDB-lite"/>
    </source>
</evidence>
<dbReference type="Pfam" id="PF13439">
    <property type="entry name" value="Glyco_transf_4"/>
    <property type="match status" value="1"/>
</dbReference>
<proteinExistence type="predicted"/>
<feature type="domain" description="Glycosyl transferase family 1" evidence="4">
    <location>
        <begin position="208"/>
        <end position="355"/>
    </location>
</feature>
<accession>A0ABN3PKR2</accession>
<dbReference type="InterPro" id="IPR028098">
    <property type="entry name" value="Glyco_trans_4-like_N"/>
</dbReference>
<gene>
    <name evidence="6" type="ORF">GCM10010411_22680</name>
</gene>
<dbReference type="InterPro" id="IPR001296">
    <property type="entry name" value="Glyco_trans_1"/>
</dbReference>
<keyword evidence="1" id="KW-0328">Glycosyltransferase</keyword>
<dbReference type="Proteomes" id="UP001501509">
    <property type="component" value="Unassembled WGS sequence"/>
</dbReference>
<name>A0ABN3PKR2_9ACTN</name>
<dbReference type="Gene3D" id="3.40.50.2000">
    <property type="entry name" value="Glycogen Phosphorylase B"/>
    <property type="match status" value="2"/>
</dbReference>
<feature type="domain" description="Glycosyltransferase subfamily 4-like N-terminal" evidence="5">
    <location>
        <begin position="20"/>
        <end position="193"/>
    </location>
</feature>
<evidence type="ECO:0000313" key="7">
    <source>
        <dbReference type="Proteomes" id="UP001501509"/>
    </source>
</evidence>
<evidence type="ECO:0000259" key="5">
    <source>
        <dbReference type="Pfam" id="PF13439"/>
    </source>
</evidence>
<dbReference type="EMBL" id="BAAATD010000002">
    <property type="protein sequence ID" value="GAA2589244.1"/>
    <property type="molecule type" value="Genomic_DNA"/>
</dbReference>
<evidence type="ECO:0000256" key="2">
    <source>
        <dbReference type="ARBA" id="ARBA00022679"/>
    </source>
</evidence>
<sequence length="436" mass="47049">MDTLSAVKVAIVTESFLPQVNGVTNSVCRVLERLEALGHEALVVAPGRNRRSTGPAGPAPDCYAGAPVKYVRGVALPFYPSFVLGLPTRGVTSALAEFEPDVVHLASPLVLGASGAAAARRLDVPSVAVFQTDIAGFARRYGFHGTGPVIWWWLRRLHGRTGRTLAPSTPVLAELKQRGVPRLALWGRGVDRRRFNPDHRSADLRARLAPRGEVLIGYVGRLAAEKRPRLLTRLVGIPGARLVVVGDGPEEERLRRQLPDAVFTGFRTGTELSELVASLDVFVHTGADETFCQAIQEALASGVPVVAPAAGGPLDLIRPGSNGLLYAPDDDAEMRAAVNTLVADLPLRRRMSARAVESVEGRGWAAVCDELIEHYRELTDATARSQSAAERELPVERPIDRPVERPIERPVGPHAELSVERAVQRAAERAREESAA</sequence>
<protein>
    <submittedName>
        <fullName evidence="6">Glycosyltransferase family 1 protein</fullName>
    </submittedName>
</protein>
<dbReference type="PANTHER" id="PTHR45947:SF3">
    <property type="entry name" value="SULFOQUINOVOSYL TRANSFERASE SQD2"/>
    <property type="match status" value="1"/>
</dbReference>
<organism evidence="6 7">
    <name type="scientific">Actinomadura fulvescens</name>
    <dbReference type="NCBI Taxonomy" id="46160"/>
    <lineage>
        <taxon>Bacteria</taxon>
        <taxon>Bacillati</taxon>
        <taxon>Actinomycetota</taxon>
        <taxon>Actinomycetes</taxon>
        <taxon>Streptosporangiales</taxon>
        <taxon>Thermomonosporaceae</taxon>
        <taxon>Actinomadura</taxon>
    </lineage>
</organism>
<dbReference type="SUPFAM" id="SSF53756">
    <property type="entry name" value="UDP-Glycosyltransferase/glycogen phosphorylase"/>
    <property type="match status" value="1"/>
</dbReference>
<keyword evidence="2" id="KW-0808">Transferase</keyword>
<evidence type="ECO:0000259" key="4">
    <source>
        <dbReference type="Pfam" id="PF00534"/>
    </source>
</evidence>
<dbReference type="PANTHER" id="PTHR45947">
    <property type="entry name" value="SULFOQUINOVOSYL TRANSFERASE SQD2"/>
    <property type="match status" value="1"/>
</dbReference>
<evidence type="ECO:0000256" key="1">
    <source>
        <dbReference type="ARBA" id="ARBA00022676"/>
    </source>
</evidence>